<protein>
    <recommendedName>
        <fullName evidence="3">Nurim</fullName>
    </recommendedName>
    <alternativeName>
        <fullName evidence="8">Nuclear envelope membrane protein</fullName>
    </alternativeName>
    <alternativeName>
        <fullName evidence="7">Nuclear rim protein</fullName>
    </alternativeName>
</protein>
<accession>A0A8C7EUE7</accession>
<keyword evidence="4 9" id="KW-0812">Transmembrane</keyword>
<evidence type="ECO:0000256" key="8">
    <source>
        <dbReference type="ARBA" id="ARBA00032957"/>
    </source>
</evidence>
<evidence type="ECO:0000256" key="4">
    <source>
        <dbReference type="ARBA" id="ARBA00022692"/>
    </source>
</evidence>
<dbReference type="PANTHER" id="PTHR31040:SF1">
    <property type="entry name" value="NURIM"/>
    <property type="match status" value="1"/>
</dbReference>
<sequence length="332" mass="36950">MAPALLLIPVALASFILAFGTGVEFVRFTSLRPLLGGIPELGGPDARQGWLAAVQDRSILVPLAWDLGLLLLFVGQHSLMATETVKAWMSRYFGVLQRSLYVACTALALQLVMRYWEPVPRGPVLWEARAEPWATWVPLLCFVLHVISWLLIFSILLVFDYAELMGLKQVYYHVLGLGEPLALKSPRALRLFSHLRHPVCVELLTVLWVVPTLGTDRLLLALLLTLYLGLAHGLDQQDLRYLRAQLQRKLHLLSRPQEGPRPHPHLAPSFFTFVFSFLCPPSSHSFPLSLSSAPVPISVSHLSPLYFLSPHPQFHLWASGASLSCSLAPALP</sequence>
<evidence type="ECO:0000256" key="9">
    <source>
        <dbReference type="SAM" id="Phobius"/>
    </source>
</evidence>
<reference evidence="10" key="2">
    <citation type="submission" date="2025-09" db="UniProtKB">
        <authorList>
            <consortium name="Ensembl"/>
        </authorList>
    </citation>
    <scope>IDENTIFICATION</scope>
</reference>
<keyword evidence="11" id="KW-1185">Reference proteome</keyword>
<evidence type="ECO:0000313" key="10">
    <source>
        <dbReference type="Ensembl" id="ENSNVIP00000023775.1"/>
    </source>
</evidence>
<keyword evidence="5 9" id="KW-1133">Transmembrane helix</keyword>
<proteinExistence type="inferred from homology"/>
<name>A0A8C7EUE7_NEOVI</name>
<feature type="transmembrane region" description="Helical" evidence="9">
    <location>
        <begin position="59"/>
        <end position="79"/>
    </location>
</feature>
<evidence type="ECO:0000256" key="2">
    <source>
        <dbReference type="ARBA" id="ARBA00010631"/>
    </source>
</evidence>
<feature type="transmembrane region" description="Helical" evidence="9">
    <location>
        <begin position="100"/>
        <end position="116"/>
    </location>
</feature>
<dbReference type="GO" id="GO:0005637">
    <property type="term" value="C:nuclear inner membrane"/>
    <property type="evidence" value="ECO:0007669"/>
    <property type="project" value="UniProtKB-SubCell"/>
</dbReference>
<organism evidence="10 11">
    <name type="scientific">Neovison vison</name>
    <name type="common">American mink</name>
    <name type="synonym">Mustela vison</name>
    <dbReference type="NCBI Taxonomy" id="452646"/>
    <lineage>
        <taxon>Eukaryota</taxon>
        <taxon>Metazoa</taxon>
        <taxon>Chordata</taxon>
        <taxon>Craniata</taxon>
        <taxon>Vertebrata</taxon>
        <taxon>Euteleostomi</taxon>
        <taxon>Mammalia</taxon>
        <taxon>Eutheria</taxon>
        <taxon>Laurasiatheria</taxon>
        <taxon>Carnivora</taxon>
        <taxon>Caniformia</taxon>
        <taxon>Musteloidea</taxon>
        <taxon>Mustelidae</taxon>
        <taxon>Mustelinae</taxon>
        <taxon>Neogale</taxon>
    </lineage>
</organism>
<reference evidence="10" key="1">
    <citation type="submission" date="2025-08" db="UniProtKB">
        <authorList>
            <consortium name="Ensembl"/>
        </authorList>
    </citation>
    <scope>IDENTIFICATION</scope>
</reference>
<evidence type="ECO:0000256" key="3">
    <source>
        <dbReference type="ARBA" id="ARBA00013379"/>
    </source>
</evidence>
<keyword evidence="6 9" id="KW-0472">Membrane</keyword>
<dbReference type="AlphaFoldDB" id="A0A8C7EUE7"/>
<comment type="subcellular location">
    <subcellularLocation>
        <location evidence="1">Nucleus inner membrane</location>
        <topology evidence="1">Multi-pass membrane protein</topology>
    </subcellularLocation>
</comment>
<evidence type="ECO:0000256" key="5">
    <source>
        <dbReference type="ARBA" id="ARBA00022989"/>
    </source>
</evidence>
<feature type="transmembrane region" description="Helical" evidence="9">
    <location>
        <begin position="136"/>
        <end position="159"/>
    </location>
</feature>
<evidence type="ECO:0000256" key="7">
    <source>
        <dbReference type="ARBA" id="ARBA00031700"/>
    </source>
</evidence>
<dbReference type="Proteomes" id="UP000694425">
    <property type="component" value="Unplaced"/>
</dbReference>
<evidence type="ECO:0000313" key="11">
    <source>
        <dbReference type="Proteomes" id="UP000694425"/>
    </source>
</evidence>
<comment type="similarity">
    <text evidence="2">Belongs to the nurim family.</text>
</comment>
<evidence type="ECO:0000256" key="1">
    <source>
        <dbReference type="ARBA" id="ARBA00004473"/>
    </source>
</evidence>
<dbReference type="GeneTree" id="ENSGT00390000008146"/>
<dbReference type="PANTHER" id="PTHR31040">
    <property type="entry name" value="NURIM"/>
    <property type="match status" value="1"/>
</dbReference>
<dbReference type="Ensembl" id="ENSNVIT00000027601.1">
    <property type="protein sequence ID" value="ENSNVIP00000023775.1"/>
    <property type="gene ID" value="ENSNVIG00000018461.1"/>
</dbReference>
<evidence type="ECO:0000256" key="6">
    <source>
        <dbReference type="ARBA" id="ARBA00023136"/>
    </source>
</evidence>
<dbReference type="InterPro" id="IPR033580">
    <property type="entry name" value="Nurim-like"/>
</dbReference>